<dbReference type="Pfam" id="PF08486">
    <property type="entry name" value="SpoIID"/>
    <property type="match status" value="1"/>
</dbReference>
<feature type="domain" description="SLH" evidence="3">
    <location>
        <begin position="934"/>
        <end position="992"/>
    </location>
</feature>
<sequence length="1112" mass="119680">MSVSKTPGTQRKMMVLLSSALICSTFTAGIPGAAGLARAETSSVSVMGNTAQPVHVLSGSSPLFTQPLTEKIMAKSTTDKTLELELAGTLQLADSYTVEQTLNGQIYTRNLSDVRVGAANVTVYPDSSGKIQKIVIQEATPSDRMRVGIRRDISNIADNSTFEHSQLDIKSADGFRLSDKKSSWTHEISSDKTVTFSVYENQTVVKQDGTELYRTPNRLYAEQITPESSLMQIMTFKRGQGNPLYRGSLELTRSPVQDKLRLVNDITLEQYLYQVVPSEMPASFGKEALKAQAIAARTYALTDYFSSRFSDRGMHIDDSTLSQVFNNSAENELTTQAVNETAGLIMKSGNELVDARFYSTSGGFGASKHEVWSDSLGGSFPGTPIPYLVAKSYTYDKTDPSKMLDIDTSDEEAIRALYKDLSYTGYDSESLYFRWKIDMTKQHLEKTININLPLRFNADPTAILTKEGDRFVSKPIPADGIGTLTNMYAAKRGAGGNITELVIEGSTGTYKILKEFNIRFTIKPVDGRTGDIYAERAKGGSLNYDAKSTVKNPSILFSAFFTFDLAKDPNGELTNVTFYGGGNGHAVGMSQYGASMLGGKGWKYDQILNAYYSNMQLEKATGEPFEIQKLELTGLADMNAGDNKQAGVKATYTDGSSAVWTAGITFSSSDPAVATIDPSGLVKAHKRGQTDLKVHYGNQTGTYTLTVSAPETGGSDGGSGSGSVGGSNGGSGGGPGPVTPPAPETGNGQHEFKESDLQKPPVDGKVTLPVPAAAKQISIPASAAELLGESKLAVQREDLTLEIPAELLKRLSDKVSADQRKDSTFTIGMNTLSASDAQTLLAGSQTASTRIRPAGAVASLSLSILTKDGVKTDLTTFEKPVTVHFTTGTMTDPALTGVYYIADNGTLEYIGGKHSPGKITAELHHFSTFAALEWKQTFADLPGTHWAFKTVEELTANHMINGTSESTFEPQRSITRAEFTALLVRAMKLSASGMHTFTDVRADEWYADSIAIAFQAGIVEGKTSTTFEPKANITRQEMVAMMMRAYNKAAAGSASAAASFTDESEVADWALPYVKIAAELNLIDGRENGKFVPNGMSTRAEAATIIKRITAE</sequence>
<evidence type="ECO:0000259" key="3">
    <source>
        <dbReference type="PROSITE" id="PS51272"/>
    </source>
</evidence>
<dbReference type="AlphaFoldDB" id="A0A7X3FMN6"/>
<accession>A0A7X3FMN6</accession>
<dbReference type="Pfam" id="PF00395">
    <property type="entry name" value="SLH"/>
    <property type="match status" value="3"/>
</dbReference>
<dbReference type="GO" id="GO:0030435">
    <property type="term" value="P:sporulation resulting in formation of a cellular spore"/>
    <property type="evidence" value="ECO:0007669"/>
    <property type="project" value="InterPro"/>
</dbReference>
<dbReference type="InterPro" id="IPR013486">
    <property type="entry name" value="SpoIID/LytB"/>
</dbReference>
<comment type="caution">
    <text evidence="4">The sequence shown here is derived from an EMBL/GenBank/DDBJ whole genome shotgun (WGS) entry which is preliminary data.</text>
</comment>
<organism evidence="4 5">
    <name type="scientific">Paenibacillus lutrae</name>
    <dbReference type="NCBI Taxonomy" id="2078573"/>
    <lineage>
        <taxon>Bacteria</taxon>
        <taxon>Bacillati</taxon>
        <taxon>Bacillota</taxon>
        <taxon>Bacilli</taxon>
        <taxon>Bacillales</taxon>
        <taxon>Paenibacillaceae</taxon>
        <taxon>Paenibacillus</taxon>
    </lineage>
</organism>
<feature type="chain" id="PRO_5039311640" evidence="2">
    <location>
        <begin position="29"/>
        <end position="1112"/>
    </location>
</feature>
<dbReference type="InterPro" id="IPR003343">
    <property type="entry name" value="Big_2"/>
</dbReference>
<feature type="domain" description="SLH" evidence="3">
    <location>
        <begin position="993"/>
        <end position="1056"/>
    </location>
</feature>
<evidence type="ECO:0000313" key="4">
    <source>
        <dbReference type="EMBL" id="MVP02460.1"/>
    </source>
</evidence>
<dbReference type="InterPro" id="IPR013693">
    <property type="entry name" value="SpoIID/LytB_N"/>
</dbReference>
<feature type="region of interest" description="Disordered" evidence="1">
    <location>
        <begin position="704"/>
        <end position="764"/>
    </location>
</feature>
<dbReference type="Pfam" id="PF02368">
    <property type="entry name" value="Big_2"/>
    <property type="match status" value="1"/>
</dbReference>
<dbReference type="NCBIfam" id="TIGR02669">
    <property type="entry name" value="SpoIID_LytB"/>
    <property type="match status" value="1"/>
</dbReference>
<gene>
    <name evidence="4" type="ORF">EDM21_23535</name>
</gene>
<dbReference type="OrthoDB" id="9794671at2"/>
<keyword evidence="2" id="KW-0732">Signal</keyword>
<protein>
    <submittedName>
        <fullName evidence="4">SpoIID/LytB domain-containing protein</fullName>
    </submittedName>
</protein>
<dbReference type="RefSeq" id="WP_157338815.1">
    <property type="nucleotide sequence ID" value="NZ_RHLK01000024.1"/>
</dbReference>
<dbReference type="PANTHER" id="PTHR43308">
    <property type="entry name" value="OUTER MEMBRANE PROTEIN ALPHA-RELATED"/>
    <property type="match status" value="1"/>
</dbReference>
<dbReference type="SUPFAM" id="SSF49373">
    <property type="entry name" value="Invasin/intimin cell-adhesion fragments"/>
    <property type="match status" value="1"/>
</dbReference>
<evidence type="ECO:0000256" key="2">
    <source>
        <dbReference type="SAM" id="SignalP"/>
    </source>
</evidence>
<dbReference type="Proteomes" id="UP000490800">
    <property type="component" value="Unassembled WGS sequence"/>
</dbReference>
<dbReference type="InterPro" id="IPR008964">
    <property type="entry name" value="Invasin/intimin_cell_adhesion"/>
</dbReference>
<dbReference type="InterPro" id="IPR001119">
    <property type="entry name" value="SLH_dom"/>
</dbReference>
<reference evidence="4 5" key="1">
    <citation type="journal article" date="2019" name="Microorganisms">
        <title>Paenibacillus lutrae sp. nov., A Chitinolytic Species Isolated from A River Otter in Castril Natural Park, Granada, Spain.</title>
        <authorList>
            <person name="Rodriguez M."/>
            <person name="Reina J.C."/>
            <person name="Bejar V."/>
            <person name="Llamas I."/>
        </authorList>
    </citation>
    <scope>NUCLEOTIDE SEQUENCE [LARGE SCALE GENOMIC DNA]</scope>
    <source>
        <strain evidence="4 5">N10</strain>
    </source>
</reference>
<evidence type="ECO:0000313" key="5">
    <source>
        <dbReference type="Proteomes" id="UP000490800"/>
    </source>
</evidence>
<dbReference type="Gene3D" id="2.60.40.1080">
    <property type="match status" value="1"/>
</dbReference>
<dbReference type="EMBL" id="RHLK01000024">
    <property type="protein sequence ID" value="MVP02460.1"/>
    <property type="molecule type" value="Genomic_DNA"/>
</dbReference>
<proteinExistence type="predicted"/>
<feature type="compositionally biased region" description="Gly residues" evidence="1">
    <location>
        <begin position="714"/>
        <end position="736"/>
    </location>
</feature>
<dbReference type="PANTHER" id="PTHR43308:SF5">
    <property type="entry name" value="S-LAYER PROTEIN _ PEPTIDOGLYCAN ENDO-BETA-N-ACETYLGLUCOSAMINIDASE"/>
    <property type="match status" value="1"/>
</dbReference>
<dbReference type="PROSITE" id="PS51272">
    <property type="entry name" value="SLH"/>
    <property type="match status" value="3"/>
</dbReference>
<feature type="signal peptide" evidence="2">
    <location>
        <begin position="1"/>
        <end position="28"/>
    </location>
</feature>
<name>A0A7X3FMN6_9BACL</name>
<evidence type="ECO:0000256" key="1">
    <source>
        <dbReference type="SAM" id="MobiDB-lite"/>
    </source>
</evidence>
<dbReference type="InterPro" id="IPR051465">
    <property type="entry name" value="Cell_Envelope_Struct_Comp"/>
</dbReference>
<feature type="domain" description="SLH" evidence="3">
    <location>
        <begin position="1057"/>
        <end position="1112"/>
    </location>
</feature>
<keyword evidence="5" id="KW-1185">Reference proteome</keyword>